<dbReference type="Pfam" id="PF03279">
    <property type="entry name" value="Lip_A_acyltrans"/>
    <property type="match status" value="1"/>
</dbReference>
<dbReference type="InterPro" id="IPR004960">
    <property type="entry name" value="LipA_acyltrans"/>
</dbReference>
<dbReference type="GO" id="GO:0016746">
    <property type="term" value="F:acyltransferase activity"/>
    <property type="evidence" value="ECO:0007669"/>
    <property type="project" value="UniProtKB-KW"/>
</dbReference>
<keyword evidence="5 7" id="KW-0472">Membrane</keyword>
<evidence type="ECO:0000313" key="9">
    <source>
        <dbReference type="Proteomes" id="UP000183649"/>
    </source>
</evidence>
<evidence type="ECO:0000256" key="3">
    <source>
        <dbReference type="ARBA" id="ARBA00022519"/>
    </source>
</evidence>
<keyword evidence="7" id="KW-1133">Transmembrane helix</keyword>
<keyword evidence="7" id="KW-0812">Transmembrane</keyword>
<sequence length="301" mass="34123">MKSLSARLSIGLIWLLHLLPYPLLAALGTAVGWLLWPLARSRRRITLRNLELCFPDWTPAQQRAVGRRHFVYVARAFLERGVLWYASPKRLQRLLHIEGPVLEALDGSRNTLLLGFHFEGLDAGWTALSLVAPRPVSGMYTPQKNKTLDDWVVARRSRFHTAAIVSRHDGAAAMLRQLKAGVPFYTLPDMDFGLRSSRFIDFFGIPAATLDVAPRLAASAQARVYPVVTRILPGARGYAITVHPAWSDFPALDARGRPADIDNDLRRMNRFIEDQVRTMPAQYHWVHKRFKNRPEGEPSLY</sequence>
<keyword evidence="9" id="KW-1185">Reference proteome</keyword>
<proteinExistence type="predicted"/>
<comment type="subcellular location">
    <subcellularLocation>
        <location evidence="1">Cell inner membrane</location>
    </subcellularLocation>
</comment>
<evidence type="ECO:0000256" key="2">
    <source>
        <dbReference type="ARBA" id="ARBA00022475"/>
    </source>
</evidence>
<evidence type="ECO:0000313" key="8">
    <source>
        <dbReference type="EMBL" id="CUA98109.1"/>
    </source>
</evidence>
<dbReference type="GO" id="GO:0009247">
    <property type="term" value="P:glycolipid biosynthetic process"/>
    <property type="evidence" value="ECO:0007669"/>
    <property type="project" value="UniProtKB-ARBA"/>
</dbReference>
<organism evidence="8 9">
    <name type="scientific">Thiomonas bhubaneswarensis</name>
    <dbReference type="NCBI Taxonomy" id="339866"/>
    <lineage>
        <taxon>Bacteria</taxon>
        <taxon>Pseudomonadati</taxon>
        <taxon>Pseudomonadota</taxon>
        <taxon>Betaproteobacteria</taxon>
        <taxon>Burkholderiales</taxon>
        <taxon>Thiomonas</taxon>
    </lineage>
</organism>
<evidence type="ECO:0000256" key="4">
    <source>
        <dbReference type="ARBA" id="ARBA00022679"/>
    </source>
</evidence>
<feature type="transmembrane region" description="Helical" evidence="7">
    <location>
        <begin position="12"/>
        <end position="36"/>
    </location>
</feature>
<dbReference type="AlphaFoldDB" id="A0A0K6I4P5"/>
<keyword evidence="2" id="KW-1003">Cell membrane</keyword>
<dbReference type="PANTHER" id="PTHR30606:SF9">
    <property type="entry name" value="LIPID A BIOSYNTHESIS LAUROYLTRANSFERASE"/>
    <property type="match status" value="1"/>
</dbReference>
<dbReference type="CDD" id="cd07984">
    <property type="entry name" value="LPLAT_LABLAT-like"/>
    <property type="match status" value="1"/>
</dbReference>
<evidence type="ECO:0000256" key="1">
    <source>
        <dbReference type="ARBA" id="ARBA00004533"/>
    </source>
</evidence>
<reference evidence="9" key="1">
    <citation type="submission" date="2015-08" db="EMBL/GenBank/DDBJ databases">
        <authorList>
            <person name="Varghese N."/>
        </authorList>
    </citation>
    <scope>NUCLEOTIDE SEQUENCE [LARGE SCALE GENOMIC DNA]</scope>
    <source>
        <strain evidence="9">DSM 18181</strain>
    </source>
</reference>
<keyword evidence="6 8" id="KW-0012">Acyltransferase</keyword>
<name>A0A0K6I4P5_9BURK</name>
<dbReference type="RefSeq" id="WP_055450871.1">
    <property type="nucleotide sequence ID" value="NZ_CYHF01000006.1"/>
</dbReference>
<dbReference type="OrthoDB" id="9803456at2"/>
<dbReference type="Proteomes" id="UP000183649">
    <property type="component" value="Unassembled WGS sequence"/>
</dbReference>
<gene>
    <name evidence="8" type="ORF">Ga0061069_106219</name>
</gene>
<dbReference type="PIRSF" id="PIRSF026649">
    <property type="entry name" value="MsbB"/>
    <property type="match status" value="1"/>
</dbReference>
<dbReference type="EMBL" id="CYHF01000006">
    <property type="protein sequence ID" value="CUA98109.1"/>
    <property type="molecule type" value="Genomic_DNA"/>
</dbReference>
<dbReference type="STRING" id="339866.GCA_001418255_02010"/>
<dbReference type="PANTHER" id="PTHR30606">
    <property type="entry name" value="LIPID A BIOSYNTHESIS LAUROYL ACYLTRANSFERASE"/>
    <property type="match status" value="1"/>
</dbReference>
<protein>
    <submittedName>
        <fullName evidence="8">Lauroyl/myristoyl acyltransferase</fullName>
    </submittedName>
</protein>
<dbReference type="GO" id="GO:0005886">
    <property type="term" value="C:plasma membrane"/>
    <property type="evidence" value="ECO:0007669"/>
    <property type="project" value="UniProtKB-SubCell"/>
</dbReference>
<evidence type="ECO:0000256" key="5">
    <source>
        <dbReference type="ARBA" id="ARBA00023136"/>
    </source>
</evidence>
<evidence type="ECO:0000256" key="6">
    <source>
        <dbReference type="ARBA" id="ARBA00023315"/>
    </source>
</evidence>
<keyword evidence="3" id="KW-0997">Cell inner membrane</keyword>
<evidence type="ECO:0000256" key="7">
    <source>
        <dbReference type="SAM" id="Phobius"/>
    </source>
</evidence>
<accession>A0A0K6I4P5</accession>
<keyword evidence="4 8" id="KW-0808">Transferase</keyword>